<evidence type="ECO:0000313" key="5">
    <source>
        <dbReference type="Proteomes" id="UP000321532"/>
    </source>
</evidence>
<dbReference type="PIRSF" id="PIRSF018266">
    <property type="entry name" value="FecR"/>
    <property type="match status" value="1"/>
</dbReference>
<sequence>MDSQLIQKYFEGKCTPEEVKQVLAWFRRGETDATVKQDIENFWKQAATAGVNPVPRSSPAQLLAKINATIGHQENKASTQAGQERKIIPLRLRLKQKGWHVAAAVLLPLLLVGLYLFFFRAEPTRIVVVQTGAGQQREIKLPDGSRVTLNAQSKLTYHVPFGRQRRELDLTGEAFFEVARDTAHPFIVRTGKIATQALGTSFNINYRSNDPVIRVALVTGKVSVTEQINGAAEQTAILVPGRQLSYHKQNRQVQQQAFHAKEALGWRNGLLYFRNADLQQIITRLENWYGVEIQLSGQLPAGATTWQYSGEYDQASLDKVLTGIGFVKDFTYERNGNKVILRFN</sequence>
<dbReference type="InterPro" id="IPR012373">
    <property type="entry name" value="Ferrdict_sens_TM"/>
</dbReference>
<name>A0A512AUS7_9BACT</name>
<feature type="domain" description="Protein FecR C-terminal" evidence="3">
    <location>
        <begin position="271"/>
        <end position="341"/>
    </location>
</feature>
<evidence type="ECO:0000259" key="2">
    <source>
        <dbReference type="Pfam" id="PF04773"/>
    </source>
</evidence>
<keyword evidence="5" id="KW-1185">Reference proteome</keyword>
<dbReference type="RefSeq" id="WP_146895851.1">
    <property type="nucleotide sequence ID" value="NZ_BJYS01000006.1"/>
</dbReference>
<evidence type="ECO:0000259" key="3">
    <source>
        <dbReference type="Pfam" id="PF16344"/>
    </source>
</evidence>
<dbReference type="GO" id="GO:0016989">
    <property type="term" value="F:sigma factor antagonist activity"/>
    <property type="evidence" value="ECO:0007669"/>
    <property type="project" value="TreeGrafter"/>
</dbReference>
<proteinExistence type="predicted"/>
<dbReference type="Pfam" id="PF16344">
    <property type="entry name" value="FecR_C"/>
    <property type="match status" value="1"/>
</dbReference>
<organism evidence="4 5">
    <name type="scientific">Adhaeribacter aerolatus</name>
    <dbReference type="NCBI Taxonomy" id="670289"/>
    <lineage>
        <taxon>Bacteria</taxon>
        <taxon>Pseudomonadati</taxon>
        <taxon>Bacteroidota</taxon>
        <taxon>Cytophagia</taxon>
        <taxon>Cytophagales</taxon>
        <taxon>Hymenobacteraceae</taxon>
        <taxon>Adhaeribacter</taxon>
    </lineage>
</organism>
<dbReference type="OrthoDB" id="1099916at2"/>
<dbReference type="Proteomes" id="UP000321532">
    <property type="component" value="Unassembled WGS sequence"/>
</dbReference>
<accession>A0A512AUS7</accession>
<dbReference type="Gene3D" id="2.60.120.1440">
    <property type="match status" value="1"/>
</dbReference>
<feature type="transmembrane region" description="Helical" evidence="1">
    <location>
        <begin position="99"/>
        <end position="118"/>
    </location>
</feature>
<dbReference type="InterPro" id="IPR006860">
    <property type="entry name" value="FecR"/>
</dbReference>
<feature type="domain" description="FecR protein" evidence="2">
    <location>
        <begin position="128"/>
        <end position="222"/>
    </location>
</feature>
<dbReference type="PANTHER" id="PTHR30273">
    <property type="entry name" value="PERIPLASMIC SIGNAL SENSOR AND SIGMA FACTOR ACTIVATOR FECR-RELATED"/>
    <property type="match status" value="1"/>
</dbReference>
<dbReference type="EMBL" id="BJYS01000006">
    <property type="protein sequence ID" value="GEO03472.1"/>
    <property type="molecule type" value="Genomic_DNA"/>
</dbReference>
<reference evidence="4 5" key="1">
    <citation type="submission" date="2019-07" db="EMBL/GenBank/DDBJ databases">
        <title>Whole genome shotgun sequence of Adhaeribacter aerolatus NBRC 106133.</title>
        <authorList>
            <person name="Hosoyama A."/>
            <person name="Uohara A."/>
            <person name="Ohji S."/>
            <person name="Ichikawa N."/>
        </authorList>
    </citation>
    <scope>NUCLEOTIDE SEQUENCE [LARGE SCALE GENOMIC DNA]</scope>
    <source>
        <strain evidence="4 5">NBRC 106133</strain>
    </source>
</reference>
<dbReference type="InterPro" id="IPR032508">
    <property type="entry name" value="FecR_C"/>
</dbReference>
<comment type="caution">
    <text evidence="4">The sequence shown here is derived from an EMBL/GenBank/DDBJ whole genome shotgun (WGS) entry which is preliminary data.</text>
</comment>
<dbReference type="AlphaFoldDB" id="A0A512AUS7"/>
<dbReference type="Gene3D" id="3.55.50.30">
    <property type="match status" value="1"/>
</dbReference>
<protein>
    <submittedName>
        <fullName evidence="4">Iron dicitrate transporter FecR</fullName>
    </submittedName>
</protein>
<evidence type="ECO:0000313" key="4">
    <source>
        <dbReference type="EMBL" id="GEO03472.1"/>
    </source>
</evidence>
<dbReference type="PANTHER" id="PTHR30273:SF2">
    <property type="entry name" value="PROTEIN FECR"/>
    <property type="match status" value="1"/>
</dbReference>
<gene>
    <name evidence="4" type="ORF">AAE02nite_11360</name>
</gene>
<keyword evidence="1" id="KW-0812">Transmembrane</keyword>
<keyword evidence="1" id="KW-0472">Membrane</keyword>
<evidence type="ECO:0000256" key="1">
    <source>
        <dbReference type="SAM" id="Phobius"/>
    </source>
</evidence>
<keyword evidence="1" id="KW-1133">Transmembrane helix</keyword>
<dbReference type="Pfam" id="PF04773">
    <property type="entry name" value="FecR"/>
    <property type="match status" value="1"/>
</dbReference>